<keyword evidence="2" id="KW-1185">Reference proteome</keyword>
<proteinExistence type="predicted"/>
<comment type="caution">
    <text evidence="1">The sequence shown here is derived from an EMBL/GenBank/DDBJ whole genome shotgun (WGS) entry which is preliminary data.</text>
</comment>
<dbReference type="Proteomes" id="UP000828251">
    <property type="component" value="Unassembled WGS sequence"/>
</dbReference>
<organism evidence="1 2">
    <name type="scientific">Gossypium stocksii</name>
    <dbReference type="NCBI Taxonomy" id="47602"/>
    <lineage>
        <taxon>Eukaryota</taxon>
        <taxon>Viridiplantae</taxon>
        <taxon>Streptophyta</taxon>
        <taxon>Embryophyta</taxon>
        <taxon>Tracheophyta</taxon>
        <taxon>Spermatophyta</taxon>
        <taxon>Magnoliopsida</taxon>
        <taxon>eudicotyledons</taxon>
        <taxon>Gunneridae</taxon>
        <taxon>Pentapetalae</taxon>
        <taxon>rosids</taxon>
        <taxon>malvids</taxon>
        <taxon>Malvales</taxon>
        <taxon>Malvaceae</taxon>
        <taxon>Malvoideae</taxon>
        <taxon>Gossypium</taxon>
    </lineage>
</organism>
<dbReference type="EMBL" id="JAIQCV010000008">
    <property type="protein sequence ID" value="KAH1074527.1"/>
    <property type="molecule type" value="Genomic_DNA"/>
</dbReference>
<gene>
    <name evidence="1" type="ORF">J1N35_026855</name>
</gene>
<evidence type="ECO:0000313" key="1">
    <source>
        <dbReference type="EMBL" id="KAH1074527.1"/>
    </source>
</evidence>
<protein>
    <recommendedName>
        <fullName evidence="3">Reverse transcriptase domain-containing protein</fullName>
    </recommendedName>
</protein>
<evidence type="ECO:0008006" key="3">
    <source>
        <dbReference type="Google" id="ProtNLM"/>
    </source>
</evidence>
<reference evidence="1 2" key="1">
    <citation type="journal article" date="2021" name="Plant Biotechnol. J.">
        <title>Multi-omics assisted identification of the key and species-specific regulatory components of drought-tolerant mechanisms in Gossypium stocksii.</title>
        <authorList>
            <person name="Yu D."/>
            <person name="Ke L."/>
            <person name="Zhang D."/>
            <person name="Wu Y."/>
            <person name="Sun Y."/>
            <person name="Mei J."/>
            <person name="Sun J."/>
            <person name="Sun Y."/>
        </authorList>
    </citation>
    <scope>NUCLEOTIDE SEQUENCE [LARGE SCALE GENOMIC DNA]</scope>
    <source>
        <strain evidence="2">cv. E1</strain>
        <tissue evidence="1">Leaf</tissue>
    </source>
</reference>
<dbReference type="AlphaFoldDB" id="A0A9D3V914"/>
<evidence type="ECO:0000313" key="2">
    <source>
        <dbReference type="Proteomes" id="UP000828251"/>
    </source>
</evidence>
<accession>A0A9D3V914</accession>
<name>A0A9D3V914_9ROSI</name>
<sequence>MVPHSPIRFGLNLSHIFFVYNLVIFSKSDLKQAQVLMETLDNFCAFSGHWVNACKTNIFFLSGVDEDLKDKISSTLGFQKVQNLGTYLGVPLFHDKVTSSTLRLVIDKGDESDRQHVITPKPGTCNQVHRSRFSRPLSRFKAAFR</sequence>